<dbReference type="Proteomes" id="UP000807159">
    <property type="component" value="Chromosome 8"/>
</dbReference>
<dbReference type="InterPro" id="IPR029481">
    <property type="entry name" value="ABC_trans_N"/>
</dbReference>
<name>A0A8T2Y7K2_POPDE</name>
<evidence type="ECO:0000313" key="3">
    <source>
        <dbReference type="Proteomes" id="UP000807159"/>
    </source>
</evidence>
<organism evidence="2 3">
    <name type="scientific">Populus deltoides</name>
    <name type="common">Eastern poplar</name>
    <name type="synonym">Eastern cottonwood</name>
    <dbReference type="NCBI Taxonomy" id="3696"/>
    <lineage>
        <taxon>Eukaryota</taxon>
        <taxon>Viridiplantae</taxon>
        <taxon>Streptophyta</taxon>
        <taxon>Embryophyta</taxon>
        <taxon>Tracheophyta</taxon>
        <taxon>Spermatophyta</taxon>
        <taxon>Magnoliopsida</taxon>
        <taxon>eudicotyledons</taxon>
        <taxon>Gunneridae</taxon>
        <taxon>Pentapetalae</taxon>
        <taxon>rosids</taxon>
        <taxon>fabids</taxon>
        <taxon>Malpighiales</taxon>
        <taxon>Salicaceae</taxon>
        <taxon>Saliceae</taxon>
        <taxon>Populus</taxon>
    </lineage>
</organism>
<keyword evidence="3" id="KW-1185">Reference proteome</keyword>
<reference evidence="2" key="1">
    <citation type="journal article" date="2021" name="J. Hered.">
        <title>Genome Assembly of Salicaceae Populus deltoides (Eastern Cottonwood) I-69 Based on Nanopore Sequencing and Hi-C Technologies.</title>
        <authorList>
            <person name="Bai S."/>
            <person name="Wu H."/>
            <person name="Zhang J."/>
            <person name="Pan Z."/>
            <person name="Zhao W."/>
            <person name="Li Z."/>
            <person name="Tong C."/>
        </authorList>
    </citation>
    <scope>NUCLEOTIDE SEQUENCE</scope>
    <source>
        <tissue evidence="2">Leaf</tissue>
    </source>
</reference>
<gene>
    <name evidence="2" type="ORF">H0E87_016018</name>
</gene>
<feature type="domain" description="Pleiotropic ABC efflux transporter N-terminal" evidence="1">
    <location>
        <begin position="115"/>
        <end position="164"/>
    </location>
</feature>
<comment type="caution">
    <text evidence="2">The sequence shown here is derived from an EMBL/GenBank/DDBJ whole genome shotgun (WGS) entry which is preliminary data.</text>
</comment>
<proteinExistence type="predicted"/>
<dbReference type="PANTHER" id="PTHR48040">
    <property type="entry name" value="PLEIOTROPIC DRUG RESISTANCE PROTEIN 1-LIKE ISOFORM X1"/>
    <property type="match status" value="1"/>
</dbReference>
<dbReference type="EMBL" id="JACEGQ020000008">
    <property type="protein sequence ID" value="KAH8501029.1"/>
    <property type="molecule type" value="Genomic_DNA"/>
</dbReference>
<accession>A0A8T2Y7K2</accession>
<sequence>MAQLAGPDEIESFRIELAEIERNIRTSFRSQVPSFHSVSNGSSEHVRDADDEDMLQWAAVERLPTFERITTALFEQQDCTAANGDAKGKKIVNVSKLGAQERHVFIEKLIKHIENDNLRLLRRLKQRIDKVGVKFPTVEVRYRNLCVEAECELVHGKPLPTLWNTAKSLLSGFASLSCSKQRTKAGILKDAGGILKPGR</sequence>
<dbReference type="Pfam" id="PF14510">
    <property type="entry name" value="ABC_trans_N"/>
    <property type="match status" value="1"/>
</dbReference>
<dbReference type="PANTHER" id="PTHR48040:SF18">
    <property type="entry name" value="PLEIOTROPIC DRUG RESISTANCE PROTEIN 3-LIKE ISOFORM X1"/>
    <property type="match status" value="1"/>
</dbReference>
<protein>
    <recommendedName>
        <fullName evidence="1">Pleiotropic ABC efflux transporter N-terminal domain-containing protein</fullName>
    </recommendedName>
</protein>
<evidence type="ECO:0000313" key="2">
    <source>
        <dbReference type="EMBL" id="KAH8501029.1"/>
    </source>
</evidence>
<dbReference type="AlphaFoldDB" id="A0A8T2Y7K2"/>
<evidence type="ECO:0000259" key="1">
    <source>
        <dbReference type="Pfam" id="PF14510"/>
    </source>
</evidence>